<keyword evidence="1" id="KW-0472">Membrane</keyword>
<dbReference type="AlphaFoldDB" id="A0A9P8PVU3"/>
<keyword evidence="1" id="KW-0812">Transmembrane</keyword>
<reference evidence="2" key="1">
    <citation type="journal article" date="2021" name="Open Biol.">
        <title>Shared evolutionary footprints suggest mitochondrial oxidative damage underlies multiple complex I losses in fungi.</title>
        <authorList>
            <person name="Schikora-Tamarit M.A."/>
            <person name="Marcet-Houben M."/>
            <person name="Nosek J."/>
            <person name="Gabaldon T."/>
        </authorList>
    </citation>
    <scope>NUCLEOTIDE SEQUENCE</scope>
    <source>
        <strain evidence="2">CBS2887</strain>
    </source>
</reference>
<evidence type="ECO:0000256" key="1">
    <source>
        <dbReference type="SAM" id="Phobius"/>
    </source>
</evidence>
<organism evidence="2 3">
    <name type="scientific">Wickerhamomyces pijperi</name>
    <name type="common">Yeast</name>
    <name type="synonym">Pichia pijperi</name>
    <dbReference type="NCBI Taxonomy" id="599730"/>
    <lineage>
        <taxon>Eukaryota</taxon>
        <taxon>Fungi</taxon>
        <taxon>Dikarya</taxon>
        <taxon>Ascomycota</taxon>
        <taxon>Saccharomycotina</taxon>
        <taxon>Saccharomycetes</taxon>
        <taxon>Phaffomycetales</taxon>
        <taxon>Wickerhamomycetaceae</taxon>
        <taxon>Wickerhamomyces</taxon>
    </lineage>
</organism>
<dbReference type="EMBL" id="JAEUBG010005022">
    <property type="protein sequence ID" value="KAH3679102.1"/>
    <property type="molecule type" value="Genomic_DNA"/>
</dbReference>
<name>A0A9P8PVU3_WICPI</name>
<dbReference type="Proteomes" id="UP000774326">
    <property type="component" value="Unassembled WGS sequence"/>
</dbReference>
<accession>A0A9P8PVU3</accession>
<keyword evidence="3" id="KW-1185">Reference proteome</keyword>
<protein>
    <submittedName>
        <fullName evidence="2">Uncharacterized protein</fullName>
    </submittedName>
</protein>
<gene>
    <name evidence="2" type="ORF">WICPIJ_008710</name>
</gene>
<keyword evidence="1" id="KW-1133">Transmembrane helix</keyword>
<evidence type="ECO:0000313" key="2">
    <source>
        <dbReference type="EMBL" id="KAH3679102.1"/>
    </source>
</evidence>
<sequence>MINWRIGLNERSCKELVAYWEHICIVALKLRTIVKTTSLCVSDVWIFGVFCVVNVIGDFIPRVFTFVMSIFVEMFDEERVANIREVTGL</sequence>
<evidence type="ECO:0000313" key="3">
    <source>
        <dbReference type="Proteomes" id="UP000774326"/>
    </source>
</evidence>
<reference evidence="2" key="2">
    <citation type="submission" date="2021-01" db="EMBL/GenBank/DDBJ databases">
        <authorList>
            <person name="Schikora-Tamarit M.A."/>
        </authorList>
    </citation>
    <scope>NUCLEOTIDE SEQUENCE</scope>
    <source>
        <strain evidence="2">CBS2887</strain>
    </source>
</reference>
<feature type="transmembrane region" description="Helical" evidence="1">
    <location>
        <begin position="44"/>
        <end position="72"/>
    </location>
</feature>
<proteinExistence type="predicted"/>
<comment type="caution">
    <text evidence="2">The sequence shown here is derived from an EMBL/GenBank/DDBJ whole genome shotgun (WGS) entry which is preliminary data.</text>
</comment>